<proteinExistence type="predicted"/>
<keyword evidence="2" id="KW-0732">Signal</keyword>
<dbReference type="AlphaFoldDB" id="A0A9D7HLC5"/>
<dbReference type="PROSITE" id="PS51257">
    <property type="entry name" value="PROKAR_LIPOPROTEIN"/>
    <property type="match status" value="1"/>
</dbReference>
<evidence type="ECO:0000259" key="3">
    <source>
        <dbReference type="Pfam" id="PF20434"/>
    </source>
</evidence>
<evidence type="ECO:0000313" key="4">
    <source>
        <dbReference type="EMBL" id="MBK6973987.1"/>
    </source>
</evidence>
<reference evidence="5" key="1">
    <citation type="journal article" date="2021" name="Nat. Commun.">
        <title>Connecting structure to function with the recovery of over 1000 high-quality metagenome-assembled genomes from activated sludge using long-read sequencing.</title>
        <authorList>
            <person name="Singleton C.M."/>
            <person name="Petriglieri F."/>
            <person name="Kristensen J.M."/>
            <person name="Kirkegaard R.H."/>
            <person name="Michaelsen T.Y."/>
            <person name="Andersen M.H."/>
            <person name="Kondrotaite Z."/>
            <person name="Karst S.M."/>
            <person name="Dueholm M.S."/>
            <person name="Nielsen P.H."/>
            <person name="Albertsen M."/>
        </authorList>
    </citation>
    <scope>NUCLEOTIDE SEQUENCE [LARGE SCALE GENOMIC DNA]</scope>
</reference>
<dbReference type="EMBL" id="JADJEV010000004">
    <property type="protein sequence ID" value="MBK6973987.1"/>
    <property type="molecule type" value="Genomic_DNA"/>
</dbReference>
<protein>
    <submittedName>
        <fullName evidence="4">Alpha/beta hydrolase</fullName>
    </submittedName>
</protein>
<comment type="caution">
    <text evidence="4">The sequence shown here is derived from an EMBL/GenBank/DDBJ whole genome shotgun (WGS) entry which is preliminary data.</text>
</comment>
<feature type="domain" description="BD-FAE-like" evidence="3">
    <location>
        <begin position="63"/>
        <end position="249"/>
    </location>
</feature>
<dbReference type="Proteomes" id="UP000807785">
    <property type="component" value="Unassembled WGS sequence"/>
</dbReference>
<sequence length="305" mass="32600">MVPRLHTVSAQRRRLLAALGLSSLAGVLASACSPVALLNGAAPSDTYRRTSGIAYGELPRQRLDVYRPTASGADAPIVVFFYGGAWRHGARGDYLFVGEALAALGCVAVLADYRLFPEARFPAFVEDGAAALRWARDHAAEHGGNPRRLFVMGHSAGAHIALMLVTDERYLAAAGMQPRELAGAIGLAGPYDFLPFKSRRTAEIFDPPERWPRSQPINFVSGHEPPLLLMTGGDDDIVDPGNSTRLAAKARGLGGKVELIRYPGEGHRSIIAALAAPLRERYRVQADIAAFIARQGSAALDAAQV</sequence>
<organism evidence="4 5">
    <name type="scientific">Candidatus Methylophosphatis roskildensis</name>
    <dbReference type="NCBI Taxonomy" id="2899263"/>
    <lineage>
        <taxon>Bacteria</taxon>
        <taxon>Pseudomonadati</taxon>
        <taxon>Pseudomonadota</taxon>
        <taxon>Betaproteobacteria</taxon>
        <taxon>Nitrosomonadales</taxon>
        <taxon>Sterolibacteriaceae</taxon>
        <taxon>Candidatus Methylophosphatis</taxon>
    </lineage>
</organism>
<dbReference type="InterPro" id="IPR049492">
    <property type="entry name" value="BD-FAE-like_dom"/>
</dbReference>
<feature type="chain" id="PRO_5038539892" evidence="2">
    <location>
        <begin position="32"/>
        <end position="305"/>
    </location>
</feature>
<dbReference type="Pfam" id="PF20434">
    <property type="entry name" value="BD-FAE"/>
    <property type="match status" value="1"/>
</dbReference>
<accession>A0A9D7HLC5</accession>
<dbReference type="PANTHER" id="PTHR48081">
    <property type="entry name" value="AB HYDROLASE SUPERFAMILY PROTEIN C4A8.06C"/>
    <property type="match status" value="1"/>
</dbReference>
<dbReference type="SUPFAM" id="SSF53474">
    <property type="entry name" value="alpha/beta-Hydrolases"/>
    <property type="match status" value="1"/>
</dbReference>
<dbReference type="GO" id="GO:0016787">
    <property type="term" value="F:hydrolase activity"/>
    <property type="evidence" value="ECO:0007669"/>
    <property type="project" value="UniProtKB-KW"/>
</dbReference>
<evidence type="ECO:0000256" key="2">
    <source>
        <dbReference type="SAM" id="SignalP"/>
    </source>
</evidence>
<dbReference type="PANTHER" id="PTHR48081:SF9">
    <property type="entry name" value="CARBOXYLESTERASE"/>
    <property type="match status" value="1"/>
</dbReference>
<dbReference type="InterPro" id="IPR029058">
    <property type="entry name" value="AB_hydrolase_fold"/>
</dbReference>
<dbReference type="InterPro" id="IPR050300">
    <property type="entry name" value="GDXG_lipolytic_enzyme"/>
</dbReference>
<name>A0A9D7HLC5_9PROT</name>
<keyword evidence="1 4" id="KW-0378">Hydrolase</keyword>
<dbReference type="Gene3D" id="3.40.50.1820">
    <property type="entry name" value="alpha/beta hydrolase"/>
    <property type="match status" value="1"/>
</dbReference>
<evidence type="ECO:0000256" key="1">
    <source>
        <dbReference type="ARBA" id="ARBA00022801"/>
    </source>
</evidence>
<gene>
    <name evidence="4" type="ORF">IPH26_13990</name>
</gene>
<feature type="signal peptide" evidence="2">
    <location>
        <begin position="1"/>
        <end position="31"/>
    </location>
</feature>
<evidence type="ECO:0000313" key="5">
    <source>
        <dbReference type="Proteomes" id="UP000807785"/>
    </source>
</evidence>